<reference evidence="10" key="1">
    <citation type="submission" date="2020-10" db="EMBL/GenBank/DDBJ databases">
        <authorList>
            <person name="Gilroy R."/>
        </authorList>
    </citation>
    <scope>NUCLEOTIDE SEQUENCE</scope>
    <source>
        <strain evidence="10">CHK121-14286</strain>
    </source>
</reference>
<evidence type="ECO:0000313" key="10">
    <source>
        <dbReference type="EMBL" id="HIR65318.1"/>
    </source>
</evidence>
<organism evidence="10 11">
    <name type="scientific">Candidatus Fimimonas gallinarum</name>
    <dbReference type="NCBI Taxonomy" id="2840821"/>
    <lineage>
        <taxon>Bacteria</taxon>
        <taxon>Pseudomonadati</taxon>
        <taxon>Myxococcota</taxon>
        <taxon>Myxococcia</taxon>
        <taxon>Myxococcales</taxon>
        <taxon>Cystobacterineae</taxon>
        <taxon>Myxococcaceae</taxon>
        <taxon>Myxococcaceae incertae sedis</taxon>
        <taxon>Candidatus Fimimonas</taxon>
    </lineage>
</organism>
<comment type="caution">
    <text evidence="10">The sequence shown here is derived from an EMBL/GenBank/DDBJ whole genome shotgun (WGS) entry which is preliminary data.</text>
</comment>
<dbReference type="InterPro" id="IPR043425">
    <property type="entry name" value="NusG-like"/>
</dbReference>
<dbReference type="Gene3D" id="3.30.70.940">
    <property type="entry name" value="NusG, N-terminal domain"/>
    <property type="match status" value="1"/>
</dbReference>
<dbReference type="AlphaFoldDB" id="A0A9D1J7F0"/>
<dbReference type="PANTHER" id="PTHR30265:SF2">
    <property type="entry name" value="TRANSCRIPTION TERMINATION_ANTITERMINATION PROTEIN NUSG"/>
    <property type="match status" value="1"/>
</dbReference>
<dbReference type="InterPro" id="IPR005824">
    <property type="entry name" value="KOW"/>
</dbReference>
<comment type="similarity">
    <text evidence="5 7">Belongs to the NusG family.</text>
</comment>
<feature type="domain" description="NusG-like N-terminal" evidence="8">
    <location>
        <begin position="6"/>
        <end position="114"/>
    </location>
</feature>
<dbReference type="CDD" id="cd06091">
    <property type="entry name" value="KOW_NusG"/>
    <property type="match status" value="1"/>
</dbReference>
<dbReference type="EMBL" id="DVHL01000003">
    <property type="protein sequence ID" value="HIR65318.1"/>
    <property type="molecule type" value="Genomic_DNA"/>
</dbReference>
<dbReference type="PRINTS" id="PR00338">
    <property type="entry name" value="NUSGTNSCPFCT"/>
</dbReference>
<proteinExistence type="inferred from homology"/>
<dbReference type="InterPro" id="IPR006645">
    <property type="entry name" value="NGN-like_dom"/>
</dbReference>
<dbReference type="SMART" id="SM00739">
    <property type="entry name" value="KOW"/>
    <property type="match status" value="1"/>
</dbReference>
<evidence type="ECO:0000259" key="9">
    <source>
        <dbReference type="SMART" id="SM00739"/>
    </source>
</evidence>
<dbReference type="Proteomes" id="UP000824200">
    <property type="component" value="Unassembled WGS sequence"/>
</dbReference>
<dbReference type="HAMAP" id="MF_00948">
    <property type="entry name" value="NusG"/>
    <property type="match status" value="1"/>
</dbReference>
<dbReference type="GO" id="GO:0006354">
    <property type="term" value="P:DNA-templated transcription elongation"/>
    <property type="evidence" value="ECO:0007669"/>
    <property type="project" value="UniProtKB-UniRule"/>
</dbReference>
<dbReference type="InterPro" id="IPR001062">
    <property type="entry name" value="Transcrpt_antiterm_NusG"/>
</dbReference>
<keyword evidence="3 5" id="KW-0805">Transcription regulation</keyword>
<dbReference type="SMART" id="SM00738">
    <property type="entry name" value="NGN"/>
    <property type="match status" value="1"/>
</dbReference>
<keyword evidence="4 5" id="KW-0804">Transcription</keyword>
<evidence type="ECO:0000313" key="11">
    <source>
        <dbReference type="Proteomes" id="UP000824200"/>
    </source>
</evidence>
<dbReference type="InterPro" id="IPR014722">
    <property type="entry name" value="Rib_uL2_dom2"/>
</dbReference>
<reference evidence="10" key="2">
    <citation type="journal article" date="2021" name="PeerJ">
        <title>Extensive microbial diversity within the chicken gut microbiome revealed by metagenomics and culture.</title>
        <authorList>
            <person name="Gilroy R."/>
            <person name="Ravi A."/>
            <person name="Getino M."/>
            <person name="Pursley I."/>
            <person name="Horton D.L."/>
            <person name="Alikhan N.F."/>
            <person name="Baker D."/>
            <person name="Gharbi K."/>
            <person name="Hall N."/>
            <person name="Watson M."/>
            <person name="Adriaenssens E.M."/>
            <person name="Foster-Nyarko E."/>
            <person name="Jarju S."/>
            <person name="Secka A."/>
            <person name="Antonio M."/>
            <person name="Oren A."/>
            <person name="Chaudhuri R.R."/>
            <person name="La Ragione R."/>
            <person name="Hildebrand F."/>
            <person name="Pallen M.J."/>
        </authorList>
    </citation>
    <scope>NUCLEOTIDE SEQUENCE</scope>
    <source>
        <strain evidence="10">CHK121-14286</strain>
    </source>
</reference>
<dbReference type="InterPro" id="IPR008991">
    <property type="entry name" value="Translation_prot_SH3-like_sf"/>
</dbReference>
<dbReference type="GO" id="GO:0031564">
    <property type="term" value="P:transcription antitermination"/>
    <property type="evidence" value="ECO:0007669"/>
    <property type="project" value="UniProtKB-UniRule"/>
</dbReference>
<comment type="function">
    <text evidence="5 7">Participates in transcription elongation, termination and antitermination.</text>
</comment>
<dbReference type="InterPro" id="IPR036735">
    <property type="entry name" value="NGN_dom_sf"/>
</dbReference>
<feature type="domain" description="KOW" evidence="9">
    <location>
        <begin position="120"/>
        <end position="147"/>
    </location>
</feature>
<evidence type="ECO:0000259" key="8">
    <source>
        <dbReference type="SMART" id="SM00738"/>
    </source>
</evidence>
<dbReference type="SUPFAM" id="SSF50104">
    <property type="entry name" value="Translation proteins SH3-like domain"/>
    <property type="match status" value="1"/>
</dbReference>
<gene>
    <name evidence="5 10" type="primary">nusG</name>
    <name evidence="10" type="ORF">IAC95_00275</name>
</gene>
<dbReference type="Pfam" id="PF02357">
    <property type="entry name" value="NusG"/>
    <property type="match status" value="1"/>
</dbReference>
<evidence type="ECO:0000256" key="6">
    <source>
        <dbReference type="NCBIfam" id="TIGR00922"/>
    </source>
</evidence>
<dbReference type="SUPFAM" id="SSF82679">
    <property type="entry name" value="N-utilization substance G protein NusG, N-terminal domain"/>
    <property type="match status" value="1"/>
</dbReference>
<dbReference type="InterPro" id="IPR047050">
    <property type="entry name" value="NGN"/>
</dbReference>
<sequence length="187" mass="21055">MSENNSAKWYILHTYSGYESLVKKSIEQMVENGNLQDVILDIKIPTETLIEEKNGKRKAYEAKVMPCYVFIKLVYSSQLWFMLTNTRGVTGFVGPNGKAWPLDDEEVKRLRLEDTVVNFDMVVGDDVKVVSGPFDGLVGVIKSIDTARQKAQVSLNMFGRETSVDMDFVQLEKLNNATTVASEDSEN</sequence>
<evidence type="ECO:0000256" key="4">
    <source>
        <dbReference type="ARBA" id="ARBA00023163"/>
    </source>
</evidence>
<keyword evidence="1 5" id="KW-0806">Transcription termination</keyword>
<evidence type="ECO:0000256" key="1">
    <source>
        <dbReference type="ARBA" id="ARBA00022472"/>
    </source>
</evidence>
<evidence type="ECO:0000256" key="3">
    <source>
        <dbReference type="ARBA" id="ARBA00023015"/>
    </source>
</evidence>
<accession>A0A9D1J7F0</accession>
<dbReference type="GO" id="GO:0032784">
    <property type="term" value="P:regulation of DNA-templated transcription elongation"/>
    <property type="evidence" value="ECO:0007669"/>
    <property type="project" value="InterPro"/>
</dbReference>
<dbReference type="NCBIfam" id="TIGR00922">
    <property type="entry name" value="nusG"/>
    <property type="match status" value="1"/>
</dbReference>
<name>A0A9D1J7F0_9BACT</name>
<dbReference type="CDD" id="cd09891">
    <property type="entry name" value="NGN_Bact_1"/>
    <property type="match status" value="1"/>
</dbReference>
<dbReference type="Gene3D" id="2.30.30.30">
    <property type="match status" value="1"/>
</dbReference>
<evidence type="ECO:0000256" key="5">
    <source>
        <dbReference type="HAMAP-Rule" id="MF_00948"/>
    </source>
</evidence>
<evidence type="ECO:0000256" key="7">
    <source>
        <dbReference type="RuleBase" id="RU000538"/>
    </source>
</evidence>
<keyword evidence="2 5" id="KW-0889">Transcription antitermination</keyword>
<dbReference type="GO" id="GO:0006353">
    <property type="term" value="P:DNA-templated transcription termination"/>
    <property type="evidence" value="ECO:0007669"/>
    <property type="project" value="UniProtKB-UniRule"/>
</dbReference>
<protein>
    <recommendedName>
        <fullName evidence="5 6">Transcription termination/antitermination protein NusG</fullName>
    </recommendedName>
</protein>
<dbReference type="Pfam" id="PF00467">
    <property type="entry name" value="KOW"/>
    <property type="match status" value="1"/>
</dbReference>
<dbReference type="PANTHER" id="PTHR30265">
    <property type="entry name" value="RHO-INTERACTING TRANSCRIPTION TERMINATION FACTOR NUSG"/>
    <property type="match status" value="1"/>
</dbReference>
<dbReference type="GO" id="GO:0005829">
    <property type="term" value="C:cytosol"/>
    <property type="evidence" value="ECO:0007669"/>
    <property type="project" value="TreeGrafter"/>
</dbReference>
<evidence type="ECO:0000256" key="2">
    <source>
        <dbReference type="ARBA" id="ARBA00022814"/>
    </source>
</evidence>